<dbReference type="AlphaFoldDB" id="A0A5P2DU93"/>
<protein>
    <submittedName>
        <fullName evidence="3">Alkaline D-peptidase</fullName>
    </submittedName>
</protein>
<evidence type="ECO:0000259" key="2">
    <source>
        <dbReference type="Pfam" id="PF00144"/>
    </source>
</evidence>
<dbReference type="PANTHER" id="PTHR46825">
    <property type="entry name" value="D-ALANYL-D-ALANINE-CARBOXYPEPTIDASE/ENDOPEPTIDASE AMPH"/>
    <property type="match status" value="1"/>
</dbReference>
<feature type="compositionally biased region" description="Low complexity" evidence="1">
    <location>
        <begin position="7"/>
        <end position="34"/>
    </location>
</feature>
<gene>
    <name evidence="3" type="ORF">DEJ51_31420</name>
</gene>
<organism evidence="3 4">
    <name type="scientific">Streptomyces venezuelae</name>
    <dbReference type="NCBI Taxonomy" id="54571"/>
    <lineage>
        <taxon>Bacteria</taxon>
        <taxon>Bacillati</taxon>
        <taxon>Actinomycetota</taxon>
        <taxon>Actinomycetes</taxon>
        <taxon>Kitasatosporales</taxon>
        <taxon>Streptomycetaceae</taxon>
        <taxon>Streptomyces</taxon>
    </lineage>
</organism>
<evidence type="ECO:0000313" key="3">
    <source>
        <dbReference type="EMBL" id="QES58100.1"/>
    </source>
</evidence>
<reference evidence="3 4" key="1">
    <citation type="submission" date="2018-05" db="EMBL/GenBank/DDBJ databases">
        <title>Streptomyces venezuelae.</title>
        <authorList>
            <person name="Kim W."/>
            <person name="Lee N."/>
            <person name="Cho B.-K."/>
        </authorList>
    </citation>
    <scope>NUCLEOTIDE SEQUENCE [LARGE SCALE GENOMIC DNA]</scope>
    <source>
        <strain evidence="3 4">ATCC 21018</strain>
    </source>
</reference>
<proteinExistence type="predicted"/>
<dbReference type="InterPro" id="IPR050491">
    <property type="entry name" value="AmpC-like"/>
</dbReference>
<dbReference type="OrthoDB" id="5177574at2"/>
<evidence type="ECO:0000256" key="1">
    <source>
        <dbReference type="SAM" id="MobiDB-lite"/>
    </source>
</evidence>
<dbReference type="InterPro" id="IPR001466">
    <property type="entry name" value="Beta-lactam-related"/>
</dbReference>
<sequence length="392" mass="41490">MTSHFSTEATTEATTRATTGGTPAVPAAPAAATPDRSAMQTVLDRAAAPGGTPGIVVEVRDRHGAWFGSAGVSDTASGEKRHPSERFRIGSTTKAFTATLVLQLAAEGRLSLDDTMERWLPGMVTGNGYDGRSITIRHLLNHTSGIFNYGNDAEFFKKGIGAEWFQHRYDSHTPAQLIGIGLATPAPFAPGEAFLYSNTNYFLAALIVEKVTGGTLAEALTQRIVDPLALTGTYLPGEEPTIRGPHPRHYSTLFASETPPRIHDATEMNQSFAWAAGGIISTTGDLQRFFGALLGGRLLPAEQQREMFTTVDTTGPVPWIPGTGYGLGVFSWTLPSGVTVWGNAGATYGSWTCAMGSRDGEHLLTSQLGGDWCGLAPFVDVLGTEFGPAAGN</sequence>
<dbReference type="InterPro" id="IPR012338">
    <property type="entry name" value="Beta-lactam/transpept-like"/>
</dbReference>
<feature type="region of interest" description="Disordered" evidence="1">
    <location>
        <begin position="1"/>
        <end position="37"/>
    </location>
</feature>
<dbReference type="Proteomes" id="UP000324101">
    <property type="component" value="Chromosome"/>
</dbReference>
<dbReference type="Gene3D" id="3.40.710.10">
    <property type="entry name" value="DD-peptidase/beta-lactamase superfamily"/>
    <property type="match status" value="1"/>
</dbReference>
<evidence type="ECO:0000313" key="4">
    <source>
        <dbReference type="Proteomes" id="UP000324101"/>
    </source>
</evidence>
<dbReference type="EMBL" id="CP029189">
    <property type="protein sequence ID" value="QES58100.1"/>
    <property type="molecule type" value="Genomic_DNA"/>
</dbReference>
<name>A0A5P2DU93_STRVZ</name>
<accession>A0A5P2DU93</accession>
<dbReference type="Pfam" id="PF00144">
    <property type="entry name" value="Beta-lactamase"/>
    <property type="match status" value="1"/>
</dbReference>
<feature type="domain" description="Beta-lactamase-related" evidence="2">
    <location>
        <begin position="46"/>
        <end position="354"/>
    </location>
</feature>
<dbReference type="SUPFAM" id="SSF56601">
    <property type="entry name" value="beta-lactamase/transpeptidase-like"/>
    <property type="match status" value="1"/>
</dbReference>
<dbReference type="RefSeq" id="WP_150261010.1">
    <property type="nucleotide sequence ID" value="NZ_CP029189.1"/>
</dbReference>
<dbReference type="PANTHER" id="PTHR46825:SF7">
    <property type="entry name" value="D-ALANYL-D-ALANINE CARBOXYPEPTIDASE"/>
    <property type="match status" value="1"/>
</dbReference>